<dbReference type="EMBL" id="BTSX01000004">
    <property type="protein sequence ID" value="GMS92680.1"/>
    <property type="molecule type" value="Genomic_DNA"/>
</dbReference>
<sequence>MPAESSDWCDAERGTNFGLGPAAEESNAKIATTFFNAIRGENEQFKRESEQAEAYLEKVFAAKYPAERDIIRSEINASTWSAEPGATAPPDTWPFGMFAPQPFPEAISSAVHLIVSANDMWRPILQEVAKELNIAKDMNIFATQKTTINKIFVDEQKEHWTENNCIPSQPPSGTRSDSSRNPSVSLCTSVPK</sequence>
<gene>
    <name evidence="2" type="ORF">PENTCL1PPCAC_14855</name>
</gene>
<dbReference type="AlphaFoldDB" id="A0AAV5TC11"/>
<protein>
    <submittedName>
        <fullName evidence="2">Uncharacterized protein</fullName>
    </submittedName>
</protein>
<evidence type="ECO:0000256" key="1">
    <source>
        <dbReference type="SAM" id="MobiDB-lite"/>
    </source>
</evidence>
<organism evidence="2 3">
    <name type="scientific">Pristionchus entomophagus</name>
    <dbReference type="NCBI Taxonomy" id="358040"/>
    <lineage>
        <taxon>Eukaryota</taxon>
        <taxon>Metazoa</taxon>
        <taxon>Ecdysozoa</taxon>
        <taxon>Nematoda</taxon>
        <taxon>Chromadorea</taxon>
        <taxon>Rhabditida</taxon>
        <taxon>Rhabditina</taxon>
        <taxon>Diplogasteromorpha</taxon>
        <taxon>Diplogasteroidea</taxon>
        <taxon>Neodiplogasteridae</taxon>
        <taxon>Pristionchus</taxon>
    </lineage>
</organism>
<evidence type="ECO:0000313" key="2">
    <source>
        <dbReference type="EMBL" id="GMS92680.1"/>
    </source>
</evidence>
<feature type="region of interest" description="Disordered" evidence="1">
    <location>
        <begin position="162"/>
        <end position="192"/>
    </location>
</feature>
<reference evidence="2" key="1">
    <citation type="submission" date="2023-10" db="EMBL/GenBank/DDBJ databases">
        <title>Genome assembly of Pristionchus species.</title>
        <authorList>
            <person name="Yoshida K."/>
            <person name="Sommer R.J."/>
        </authorList>
    </citation>
    <scope>NUCLEOTIDE SEQUENCE</scope>
    <source>
        <strain evidence="2">RS0144</strain>
    </source>
</reference>
<evidence type="ECO:0000313" key="3">
    <source>
        <dbReference type="Proteomes" id="UP001432027"/>
    </source>
</evidence>
<feature type="non-terminal residue" evidence="2">
    <location>
        <position position="192"/>
    </location>
</feature>
<keyword evidence="3" id="KW-1185">Reference proteome</keyword>
<comment type="caution">
    <text evidence="2">The sequence shown here is derived from an EMBL/GenBank/DDBJ whole genome shotgun (WGS) entry which is preliminary data.</text>
</comment>
<dbReference type="Proteomes" id="UP001432027">
    <property type="component" value="Unassembled WGS sequence"/>
</dbReference>
<accession>A0AAV5TC11</accession>
<proteinExistence type="predicted"/>
<name>A0AAV5TC11_9BILA</name>